<feature type="signal peptide" evidence="2">
    <location>
        <begin position="1"/>
        <end position="18"/>
    </location>
</feature>
<gene>
    <name evidence="4" type="ORF">CIB84_015592</name>
</gene>
<feature type="compositionally biased region" description="Acidic residues" evidence="1">
    <location>
        <begin position="149"/>
        <end position="160"/>
    </location>
</feature>
<proteinExistence type="predicted"/>
<evidence type="ECO:0000313" key="4">
    <source>
        <dbReference type="EMBL" id="POI20661.1"/>
    </source>
</evidence>
<evidence type="ECO:0000313" key="5">
    <source>
        <dbReference type="Proteomes" id="UP000237246"/>
    </source>
</evidence>
<dbReference type="InterPro" id="IPR055408">
    <property type="entry name" value="HEAT_MROH2B-like"/>
</dbReference>
<sequence length="160" mass="17209">MGPMRKLSFLACVRTACAAALKDAEAHQHLSVCASEVAQCIEELLQEEPVERLDMELRQQAMSAIAAMSSAWLLSEKQKNGLLHACLSSVLHLPGYEDDMDPDMATYTEPPAAPHRPTCQDGGHGLAAQSGLREGREESSPGGDQGPVEVDDEDIEIVVV</sequence>
<comment type="caution">
    <text evidence="4">The sequence shown here is derived from an EMBL/GenBank/DDBJ whole genome shotgun (WGS) entry which is preliminary data.</text>
</comment>
<name>A0A2P4S972_BAMTH</name>
<evidence type="ECO:0000256" key="2">
    <source>
        <dbReference type="SAM" id="SignalP"/>
    </source>
</evidence>
<dbReference type="Proteomes" id="UP000237246">
    <property type="component" value="Unassembled WGS sequence"/>
</dbReference>
<feature type="domain" description="MROH2B-like HEAT-repeats" evidence="3">
    <location>
        <begin position="6"/>
        <end position="101"/>
    </location>
</feature>
<dbReference type="AlphaFoldDB" id="A0A2P4S972"/>
<keyword evidence="2" id="KW-0732">Signal</keyword>
<organism evidence="4 5">
    <name type="scientific">Bambusicola thoracicus</name>
    <name type="common">Chinese bamboo-partridge</name>
    <name type="synonym">Perdix thoracica</name>
    <dbReference type="NCBI Taxonomy" id="9083"/>
    <lineage>
        <taxon>Eukaryota</taxon>
        <taxon>Metazoa</taxon>
        <taxon>Chordata</taxon>
        <taxon>Craniata</taxon>
        <taxon>Vertebrata</taxon>
        <taxon>Euteleostomi</taxon>
        <taxon>Archelosauria</taxon>
        <taxon>Archosauria</taxon>
        <taxon>Dinosauria</taxon>
        <taxon>Saurischia</taxon>
        <taxon>Theropoda</taxon>
        <taxon>Coelurosauria</taxon>
        <taxon>Aves</taxon>
        <taxon>Neognathae</taxon>
        <taxon>Galloanserae</taxon>
        <taxon>Galliformes</taxon>
        <taxon>Phasianidae</taxon>
        <taxon>Perdicinae</taxon>
        <taxon>Bambusicola</taxon>
    </lineage>
</organism>
<evidence type="ECO:0000259" key="3">
    <source>
        <dbReference type="Pfam" id="PF23210"/>
    </source>
</evidence>
<feature type="region of interest" description="Disordered" evidence="1">
    <location>
        <begin position="101"/>
        <end position="160"/>
    </location>
</feature>
<feature type="chain" id="PRO_5015146093" description="MROH2B-like HEAT-repeats domain-containing protein" evidence="2">
    <location>
        <begin position="19"/>
        <end position="160"/>
    </location>
</feature>
<keyword evidence="5" id="KW-1185">Reference proteome</keyword>
<dbReference type="Pfam" id="PF23210">
    <property type="entry name" value="HEAT_Maestro_2"/>
    <property type="match status" value="1"/>
</dbReference>
<accession>A0A2P4S972</accession>
<evidence type="ECO:0000256" key="1">
    <source>
        <dbReference type="SAM" id="MobiDB-lite"/>
    </source>
</evidence>
<dbReference type="OrthoDB" id="9196188at2759"/>
<reference evidence="4 5" key="1">
    <citation type="submission" date="2018-01" db="EMBL/GenBank/DDBJ databases">
        <title>Comparison of the Chinese Bamboo Partridge and Red Junglefowl genome sequences highlights the importance of demography in genome evolution.</title>
        <authorList>
            <person name="Tiley G.P."/>
            <person name="Kimball R.T."/>
            <person name="Braun E.L."/>
            <person name="Burleigh J.G."/>
        </authorList>
    </citation>
    <scope>NUCLEOTIDE SEQUENCE [LARGE SCALE GENOMIC DNA]</scope>
    <source>
        <strain evidence="4">RTK389</strain>
        <tissue evidence="4">Blood</tissue>
    </source>
</reference>
<dbReference type="EMBL" id="PPHD01079989">
    <property type="protein sequence ID" value="POI20661.1"/>
    <property type="molecule type" value="Genomic_DNA"/>
</dbReference>
<protein>
    <recommendedName>
        <fullName evidence="3">MROH2B-like HEAT-repeats domain-containing protein</fullName>
    </recommendedName>
</protein>